<feature type="transmembrane region" description="Helical" evidence="14">
    <location>
        <begin position="924"/>
        <end position="947"/>
    </location>
</feature>
<evidence type="ECO:0000256" key="2">
    <source>
        <dbReference type="ARBA" id="ARBA00004687"/>
    </source>
</evidence>
<name>A0A8K0TPP5_9PEZI</name>
<feature type="compositionally biased region" description="Gly residues" evidence="15">
    <location>
        <begin position="982"/>
        <end position="993"/>
    </location>
</feature>
<feature type="transmembrane region" description="Helical" evidence="14">
    <location>
        <begin position="611"/>
        <end position="632"/>
    </location>
</feature>
<evidence type="ECO:0000256" key="13">
    <source>
        <dbReference type="ARBA" id="ARBA00024850"/>
    </source>
</evidence>
<accession>A0A8K0TPP5</accession>
<dbReference type="EC" id="2.-.-.-" evidence="14"/>
<evidence type="ECO:0000256" key="6">
    <source>
        <dbReference type="ARBA" id="ARBA00022679"/>
    </source>
</evidence>
<dbReference type="InterPro" id="IPR017852">
    <property type="entry name" value="GPI_EtnP_transferase_1_C"/>
</dbReference>
<proteinExistence type="inferred from homology"/>
<evidence type="ECO:0000256" key="3">
    <source>
        <dbReference type="ARBA" id="ARBA00008400"/>
    </source>
</evidence>
<keyword evidence="12" id="KW-0961">Cell wall biogenesis/degradation</keyword>
<evidence type="ECO:0000256" key="1">
    <source>
        <dbReference type="ARBA" id="ARBA00004477"/>
    </source>
</evidence>
<keyword evidence="5 14" id="KW-0337">GPI-anchor biosynthesis</keyword>
<comment type="subcellular location">
    <subcellularLocation>
        <location evidence="1 14">Endoplasmic reticulum membrane</location>
        <topology evidence="1 14">Multi-pass membrane protein</topology>
    </subcellularLocation>
</comment>
<evidence type="ECO:0000256" key="4">
    <source>
        <dbReference type="ARBA" id="ARBA00020831"/>
    </source>
</evidence>
<dbReference type="AlphaFoldDB" id="A0A8K0TPP5"/>
<dbReference type="Proteomes" id="UP000813385">
    <property type="component" value="Unassembled WGS sequence"/>
</dbReference>
<evidence type="ECO:0000313" key="17">
    <source>
        <dbReference type="EMBL" id="KAH7375760.1"/>
    </source>
</evidence>
<keyword evidence="9 14" id="KW-1133">Transmembrane helix</keyword>
<keyword evidence="7 14" id="KW-0812">Transmembrane</keyword>
<dbReference type="InterPro" id="IPR002591">
    <property type="entry name" value="Phosphodiest/P_Trfase"/>
</dbReference>
<dbReference type="Gene3D" id="3.40.720.10">
    <property type="entry name" value="Alkaline Phosphatase, subunit A"/>
    <property type="match status" value="1"/>
</dbReference>
<dbReference type="EMBL" id="JAGPXD010000001">
    <property type="protein sequence ID" value="KAH7375760.1"/>
    <property type="molecule type" value="Genomic_DNA"/>
</dbReference>
<feature type="transmembrane region" description="Helical" evidence="14">
    <location>
        <begin position="679"/>
        <end position="698"/>
    </location>
</feature>
<keyword evidence="6 14" id="KW-0808">Transferase</keyword>
<protein>
    <recommendedName>
        <fullName evidence="4 14">GPI ethanolamine phosphate transferase 1</fullName>
        <ecNumber evidence="14">2.-.-.-</ecNumber>
    </recommendedName>
</protein>
<dbReference type="InterPro" id="IPR017850">
    <property type="entry name" value="Alkaline_phosphatase_core_sf"/>
</dbReference>
<feature type="transmembrane region" description="Helical" evidence="14">
    <location>
        <begin position="523"/>
        <end position="540"/>
    </location>
</feature>
<feature type="transmembrane region" description="Helical" evidence="14">
    <location>
        <begin position="638"/>
        <end position="658"/>
    </location>
</feature>
<evidence type="ECO:0000256" key="8">
    <source>
        <dbReference type="ARBA" id="ARBA00022824"/>
    </source>
</evidence>
<feature type="domain" description="GPI ethanolamine phosphate transferase 1 C-terminal" evidence="16">
    <location>
        <begin position="449"/>
        <end position="923"/>
    </location>
</feature>
<feature type="transmembrane region" description="Helical" evidence="14">
    <location>
        <begin position="7"/>
        <end position="30"/>
    </location>
</feature>
<dbReference type="GO" id="GO:0005789">
    <property type="term" value="C:endoplasmic reticulum membrane"/>
    <property type="evidence" value="ECO:0007669"/>
    <property type="project" value="UniProtKB-SubCell"/>
</dbReference>
<evidence type="ECO:0000256" key="10">
    <source>
        <dbReference type="ARBA" id="ARBA00023136"/>
    </source>
</evidence>
<dbReference type="GO" id="GO:0051377">
    <property type="term" value="F:mannose-ethanolamine phosphotransferase activity"/>
    <property type="evidence" value="ECO:0007669"/>
    <property type="project" value="UniProtKB-UniRule"/>
</dbReference>
<dbReference type="Pfam" id="PF04987">
    <property type="entry name" value="PigN"/>
    <property type="match status" value="1"/>
</dbReference>
<feature type="transmembrane region" description="Helical" evidence="14">
    <location>
        <begin position="864"/>
        <end position="887"/>
    </location>
</feature>
<evidence type="ECO:0000259" key="16">
    <source>
        <dbReference type="Pfam" id="PF04987"/>
    </source>
</evidence>
<keyword evidence="11" id="KW-0325">Glycoprotein</keyword>
<evidence type="ECO:0000256" key="14">
    <source>
        <dbReference type="RuleBase" id="RU367138"/>
    </source>
</evidence>
<evidence type="ECO:0000256" key="5">
    <source>
        <dbReference type="ARBA" id="ARBA00022502"/>
    </source>
</evidence>
<evidence type="ECO:0000313" key="18">
    <source>
        <dbReference type="Proteomes" id="UP000813385"/>
    </source>
</evidence>
<feature type="transmembrane region" description="Helical" evidence="14">
    <location>
        <begin position="460"/>
        <end position="484"/>
    </location>
</feature>
<feature type="transmembrane region" description="Helical" evidence="14">
    <location>
        <begin position="496"/>
        <end position="517"/>
    </location>
</feature>
<dbReference type="GO" id="GO:0006506">
    <property type="term" value="P:GPI anchor biosynthetic process"/>
    <property type="evidence" value="ECO:0007669"/>
    <property type="project" value="UniProtKB-UniPathway"/>
</dbReference>
<dbReference type="UniPathway" id="UPA00196"/>
<dbReference type="InterPro" id="IPR007070">
    <property type="entry name" value="GPI_EtnP_transferase_1"/>
</dbReference>
<dbReference type="FunFam" id="3.40.720.10:FF:000015">
    <property type="entry name" value="GPI ethanolamine phosphate transferase 1"/>
    <property type="match status" value="1"/>
</dbReference>
<keyword evidence="8 14" id="KW-0256">Endoplasmic reticulum</keyword>
<feature type="transmembrane region" description="Helical" evidence="14">
    <location>
        <begin position="825"/>
        <end position="844"/>
    </location>
</feature>
<dbReference type="OrthoDB" id="2748310at2759"/>
<dbReference type="Pfam" id="PF01663">
    <property type="entry name" value="Phosphodiest"/>
    <property type="match status" value="1"/>
</dbReference>
<feature type="transmembrane region" description="Helical" evidence="14">
    <location>
        <begin position="587"/>
        <end position="604"/>
    </location>
</feature>
<comment type="pathway">
    <text evidence="2 14">Glycolipid biosynthesis; glycosylphosphatidylinositol-anchor biosynthesis.</text>
</comment>
<sequence length="993" mass="109833">MAAHSRAAFLAVAFLFHVVYILSIFDIYFVSPIVSGMRLFPIERKAGVAAPADRLVLFVGDGLRADKAFQSFPDPFPENDDDLEPRPLAPFLRSRVLEHGTFGVSHTRVPTESRPGHVALIAGLYEDVSAVMTGWKLNPVNFDSVFNRSRHTWSWGSPDILPMFEQGAVSGRVDSYTYGHEFEDFSQDALELDLWVFDHVKSFFAEAAKNETLQARLKEDKLVFFLHLLGIDTAGHSHRPYSKEYLNNIKVVDKGVQEVTQLFHDFYGDDRTAFVFTADHGMSDWGSHGDGHPNNTRTPLVAWGSGVAPPVLRQDAVAAGHDDYSADWNLDRVQRHDVAQADIAALMSYLIGSEFPANSVGELPLAYLSADVETKAEMSLVNTRAVLEQYHVKEEQKRAKELRFRPYGLLSGTQDSAEIRLADIQHLISGGRFEEAIEESAALMKLALEGMRYLQTYDWLFLRTLVTLGYLGWMAYALTSVIDLHVLRGTEPPSRTLAGIVFFSAALTTVYASLLVSGSPATYYAYAFFPAFFWEEVYARRNSIRKGSQLLFSHVRTAGDIWSLLLDITVYVGVIVLLALSYIHREILTGLYLVGVLWPVSYGFDFLRANAVLSSIWTVTCLAMSVFTLLPANKVEDLDLILVGGFLMLLVGLVYLVFEDRLLRRSSKTLKTATRQPLPIARALTGVQIGLIGLAMAVTRTSSLSLQAKMGLPRGAQVVGWITTAVSLLMPLAHRLQPNGHYMHRLVVMFLTCAPTFVILTISYEGLFYVAFSLLLFCWLELESQVFRSRSSRDSKTHGAGDGAESREPAALHSTRRLTLEDARIALFFLILLKSAFFSTGNIASVSSFSLESVNRLFPVFDPLSQGALLTLKLMIPFALISANLGILNRRLRVAPSALFMVVMATSDVVTLYFFWVVKDEGSWLEIGSTISHFVIASVLCAFLVGLEGVSGLFIEGVEVEGLQGEKIRQSTPDPVPSVGSHGNGNADGKGSI</sequence>
<dbReference type="CDD" id="cd16020">
    <property type="entry name" value="GPI_EPT_1"/>
    <property type="match status" value="1"/>
</dbReference>
<dbReference type="SUPFAM" id="SSF53649">
    <property type="entry name" value="Alkaline phosphatase-like"/>
    <property type="match status" value="1"/>
</dbReference>
<keyword evidence="18" id="KW-1185">Reference proteome</keyword>
<dbReference type="GO" id="GO:0071555">
    <property type="term" value="P:cell wall organization"/>
    <property type="evidence" value="ECO:0007669"/>
    <property type="project" value="UniProtKB-KW"/>
</dbReference>
<evidence type="ECO:0000256" key="12">
    <source>
        <dbReference type="ARBA" id="ARBA00023316"/>
    </source>
</evidence>
<evidence type="ECO:0000256" key="11">
    <source>
        <dbReference type="ARBA" id="ARBA00023180"/>
    </source>
</evidence>
<evidence type="ECO:0000256" key="15">
    <source>
        <dbReference type="SAM" id="MobiDB-lite"/>
    </source>
</evidence>
<organism evidence="17 18">
    <name type="scientific">Plectosphaerella cucumerina</name>
    <dbReference type="NCBI Taxonomy" id="40658"/>
    <lineage>
        <taxon>Eukaryota</taxon>
        <taxon>Fungi</taxon>
        <taxon>Dikarya</taxon>
        <taxon>Ascomycota</taxon>
        <taxon>Pezizomycotina</taxon>
        <taxon>Sordariomycetes</taxon>
        <taxon>Hypocreomycetidae</taxon>
        <taxon>Glomerellales</taxon>
        <taxon>Plectosphaerellaceae</taxon>
        <taxon>Plectosphaerella</taxon>
    </lineage>
</organism>
<evidence type="ECO:0000256" key="9">
    <source>
        <dbReference type="ARBA" id="ARBA00022989"/>
    </source>
</evidence>
<feature type="transmembrane region" description="Helical" evidence="14">
    <location>
        <begin position="561"/>
        <end position="581"/>
    </location>
</feature>
<comment type="function">
    <text evidence="13 14">Ethanolamine phosphate transferase involved in glycosylphosphatidylinositol-anchor biosynthesis. Transfers ethanolamine phosphate to the first alpha-1,4-linked mannose of the glycosylphosphatidylinositol precursor of GPI-anchor.</text>
</comment>
<comment type="similarity">
    <text evidence="3 14">Belongs to the PIGG/PIGN/PIGO family. PIGN subfamily.</text>
</comment>
<feature type="transmembrane region" description="Helical" evidence="14">
    <location>
        <begin position="768"/>
        <end position="787"/>
    </location>
</feature>
<reference evidence="17" key="1">
    <citation type="journal article" date="2021" name="Nat. Commun.">
        <title>Genetic determinants of endophytism in the Arabidopsis root mycobiome.</title>
        <authorList>
            <person name="Mesny F."/>
            <person name="Miyauchi S."/>
            <person name="Thiergart T."/>
            <person name="Pickel B."/>
            <person name="Atanasova L."/>
            <person name="Karlsson M."/>
            <person name="Huettel B."/>
            <person name="Barry K.W."/>
            <person name="Haridas S."/>
            <person name="Chen C."/>
            <person name="Bauer D."/>
            <person name="Andreopoulos W."/>
            <person name="Pangilinan J."/>
            <person name="LaButti K."/>
            <person name="Riley R."/>
            <person name="Lipzen A."/>
            <person name="Clum A."/>
            <person name="Drula E."/>
            <person name="Henrissat B."/>
            <person name="Kohler A."/>
            <person name="Grigoriev I.V."/>
            <person name="Martin F.M."/>
            <person name="Hacquard S."/>
        </authorList>
    </citation>
    <scope>NUCLEOTIDE SEQUENCE</scope>
    <source>
        <strain evidence="17">MPI-CAGE-AT-0016</strain>
    </source>
</reference>
<dbReference type="PANTHER" id="PTHR12250">
    <property type="entry name" value="PHOSPHATIDYLINOSITOL GLYCAN, CLASS N"/>
    <property type="match status" value="1"/>
</dbReference>
<evidence type="ECO:0000256" key="7">
    <source>
        <dbReference type="ARBA" id="ARBA00022692"/>
    </source>
</evidence>
<comment type="caution">
    <text evidence="17">The sequence shown here is derived from an EMBL/GenBank/DDBJ whole genome shotgun (WGS) entry which is preliminary data.</text>
</comment>
<dbReference type="InterPro" id="IPR037671">
    <property type="entry name" value="PIGN_N"/>
</dbReference>
<feature type="transmembrane region" description="Helical" evidence="14">
    <location>
        <begin position="899"/>
        <end position="918"/>
    </location>
</feature>
<dbReference type="PANTHER" id="PTHR12250:SF0">
    <property type="entry name" value="GPI ETHANOLAMINE PHOSPHATE TRANSFERASE 1"/>
    <property type="match status" value="1"/>
</dbReference>
<gene>
    <name evidence="17" type="ORF">B0T11DRAFT_250145</name>
</gene>
<feature type="region of interest" description="Disordered" evidence="15">
    <location>
        <begin position="966"/>
        <end position="993"/>
    </location>
</feature>
<keyword evidence="10 14" id="KW-0472">Membrane</keyword>